<dbReference type="EMBL" id="CAMXCT030002546">
    <property type="protein sequence ID" value="CAL4786123.1"/>
    <property type="molecule type" value="Genomic_DNA"/>
</dbReference>
<dbReference type="GO" id="GO:0005249">
    <property type="term" value="F:voltage-gated potassium channel activity"/>
    <property type="evidence" value="ECO:0007669"/>
    <property type="project" value="TreeGrafter"/>
</dbReference>
<protein>
    <recommendedName>
        <fullName evidence="7">Ion transport domain-containing protein</fullName>
    </recommendedName>
</protein>
<keyword evidence="10" id="KW-1185">Reference proteome</keyword>
<dbReference type="EMBL" id="CAMXCT010002546">
    <property type="protein sequence ID" value="CAI3998811.1"/>
    <property type="molecule type" value="Genomic_DNA"/>
</dbReference>
<dbReference type="PANTHER" id="PTHR45689:SF5">
    <property type="entry name" value="I[[H]] CHANNEL, ISOFORM E"/>
    <property type="match status" value="1"/>
</dbReference>
<evidence type="ECO:0000313" key="8">
    <source>
        <dbReference type="EMBL" id="CAI3998811.1"/>
    </source>
</evidence>
<dbReference type="SUPFAM" id="SSF51206">
    <property type="entry name" value="cAMP-binding domain-like"/>
    <property type="match status" value="1"/>
</dbReference>
<comment type="subcellular location">
    <subcellularLocation>
        <location evidence="1">Membrane</location>
        <topology evidence="1">Multi-pass membrane protein</topology>
    </subcellularLocation>
</comment>
<keyword evidence="2 6" id="KW-0812">Transmembrane</keyword>
<dbReference type="InterPro" id="IPR018490">
    <property type="entry name" value="cNMP-bd_dom_sf"/>
</dbReference>
<evidence type="ECO:0000256" key="4">
    <source>
        <dbReference type="ARBA" id="ARBA00023136"/>
    </source>
</evidence>
<dbReference type="AlphaFoldDB" id="A0A9P1G432"/>
<feature type="transmembrane region" description="Helical" evidence="6">
    <location>
        <begin position="319"/>
        <end position="348"/>
    </location>
</feature>
<organism evidence="8">
    <name type="scientific">Cladocopium goreaui</name>
    <dbReference type="NCBI Taxonomy" id="2562237"/>
    <lineage>
        <taxon>Eukaryota</taxon>
        <taxon>Sar</taxon>
        <taxon>Alveolata</taxon>
        <taxon>Dinophyceae</taxon>
        <taxon>Suessiales</taxon>
        <taxon>Symbiodiniaceae</taxon>
        <taxon>Cladocopium</taxon>
    </lineage>
</organism>
<feature type="domain" description="Ion transport" evidence="7">
    <location>
        <begin position="243"/>
        <end position="412"/>
    </location>
</feature>
<reference evidence="8" key="1">
    <citation type="submission" date="2022-10" db="EMBL/GenBank/DDBJ databases">
        <authorList>
            <person name="Chen Y."/>
            <person name="Dougan E. K."/>
            <person name="Chan C."/>
            <person name="Rhodes N."/>
            <person name="Thang M."/>
        </authorList>
    </citation>
    <scope>NUCLEOTIDE SEQUENCE</scope>
</reference>
<dbReference type="OrthoDB" id="437512at2759"/>
<feature type="region of interest" description="Disordered" evidence="5">
    <location>
        <begin position="53"/>
        <end position="126"/>
    </location>
</feature>
<feature type="transmembrane region" description="Helical" evidence="6">
    <location>
        <begin position="276"/>
        <end position="299"/>
    </location>
</feature>
<dbReference type="GO" id="GO:0003254">
    <property type="term" value="P:regulation of membrane depolarization"/>
    <property type="evidence" value="ECO:0007669"/>
    <property type="project" value="TreeGrafter"/>
</dbReference>
<comment type="caution">
    <text evidence="8">The sequence shown here is derived from an EMBL/GenBank/DDBJ whole genome shotgun (WGS) entry which is preliminary data.</text>
</comment>
<evidence type="ECO:0000259" key="7">
    <source>
        <dbReference type="Pfam" id="PF00520"/>
    </source>
</evidence>
<evidence type="ECO:0000256" key="6">
    <source>
        <dbReference type="SAM" id="Phobius"/>
    </source>
</evidence>
<evidence type="ECO:0000313" key="10">
    <source>
        <dbReference type="Proteomes" id="UP001152797"/>
    </source>
</evidence>
<dbReference type="InterPro" id="IPR005821">
    <property type="entry name" value="Ion_trans_dom"/>
</dbReference>
<keyword evidence="4 6" id="KW-0472">Membrane</keyword>
<dbReference type="Gene3D" id="1.10.287.70">
    <property type="match status" value="1"/>
</dbReference>
<dbReference type="GO" id="GO:0098855">
    <property type="term" value="C:HCN channel complex"/>
    <property type="evidence" value="ECO:0007669"/>
    <property type="project" value="TreeGrafter"/>
</dbReference>
<evidence type="ECO:0000256" key="2">
    <source>
        <dbReference type="ARBA" id="ARBA00022692"/>
    </source>
</evidence>
<feature type="transmembrane region" description="Helical" evidence="6">
    <location>
        <begin position="465"/>
        <end position="485"/>
    </location>
</feature>
<dbReference type="PANTHER" id="PTHR45689">
    <property type="entry name" value="I[[H]] CHANNEL, ISOFORM E"/>
    <property type="match status" value="1"/>
</dbReference>
<dbReference type="GO" id="GO:0035725">
    <property type="term" value="P:sodium ion transmembrane transport"/>
    <property type="evidence" value="ECO:0007669"/>
    <property type="project" value="TreeGrafter"/>
</dbReference>
<dbReference type="InterPro" id="IPR051413">
    <property type="entry name" value="K/Na_HCN_channel"/>
</dbReference>
<reference evidence="9" key="2">
    <citation type="submission" date="2024-04" db="EMBL/GenBank/DDBJ databases">
        <authorList>
            <person name="Chen Y."/>
            <person name="Shah S."/>
            <person name="Dougan E. K."/>
            <person name="Thang M."/>
            <person name="Chan C."/>
        </authorList>
    </citation>
    <scope>NUCLEOTIDE SEQUENCE [LARGE SCALE GENOMIC DNA]</scope>
</reference>
<name>A0A9P1G432_9DINO</name>
<evidence type="ECO:0000313" key="9">
    <source>
        <dbReference type="EMBL" id="CAL1152186.1"/>
    </source>
</evidence>
<proteinExistence type="predicted"/>
<evidence type="ECO:0000256" key="5">
    <source>
        <dbReference type="SAM" id="MobiDB-lite"/>
    </source>
</evidence>
<feature type="transmembrane region" description="Helical" evidence="6">
    <location>
        <begin position="244"/>
        <end position="264"/>
    </location>
</feature>
<dbReference type="SUPFAM" id="SSF81324">
    <property type="entry name" value="Voltage-gated potassium channels"/>
    <property type="match status" value="1"/>
</dbReference>
<keyword evidence="3 6" id="KW-1133">Transmembrane helix</keyword>
<dbReference type="Proteomes" id="UP001152797">
    <property type="component" value="Unassembled WGS sequence"/>
</dbReference>
<dbReference type="EMBL" id="CAMXCT020002546">
    <property type="protein sequence ID" value="CAL1152186.1"/>
    <property type="molecule type" value="Genomic_DNA"/>
</dbReference>
<accession>A0A9P1G432</accession>
<feature type="transmembrane region" description="Helical" evidence="6">
    <location>
        <begin position="389"/>
        <end position="414"/>
    </location>
</feature>
<evidence type="ECO:0000256" key="1">
    <source>
        <dbReference type="ARBA" id="ARBA00004141"/>
    </source>
</evidence>
<dbReference type="Pfam" id="PF00520">
    <property type="entry name" value="Ion_trans"/>
    <property type="match status" value="1"/>
</dbReference>
<gene>
    <name evidence="8" type="ORF">C1SCF055_LOCUS25081</name>
</gene>
<sequence>MEEVFAPEEEPPVLPRTLELERDHSFEVVFRQMQVLHLQLRQLHEAALSRARKKVKSSRTQSVESEPMESRWFVDEDASEPGSFNDLNRKSSGEASEGVDSGALSRSLASSRHRRPGLPGSLDCEPVQSVEAPRMLTASVSSNLKPTTTMSRLMKRARRATNKIQDNVEADEDTNAFHLRDEWSFSDEHLQALKRMEKQMGATRTQRSSHTRTISAEPYLRKKRVAAVPPCYVMHPNARMRMTWDSLAIVAICLEISVSPLFLYRLTQVEEKVADIISWTLTSFWALDIVASFFTASYANDTLSFSLADIAKGYLKSWFLFDITMLVPDLVGVVLELGDGPVGIFRLLKVRRILRLLRFVQILKVMKVSRFLGGFRAAQSQIQVGMCPLAVPLLCATLVLMLAAHVLGSIWFAVGDTEKGWVRAENLHTAVLGRQVSRSLEWALSKLPSSSLRISVELETAAERWLGIMGTGISIVSGSIFVSFVTNTMANVTRSTIRNTQVLRSAQKYCRLHGIPYSYSIQIKRYIERERRRFEFGSHMQLLRELPDGMVRELFQEARSQTLHYHAFFKDVGLNNYSMEVDLCSEAVSEIYLLAGDVAFDAKKKGQGMYIMSDGLGIYQSSLMPACMPRRETDASVKPMINHILPAFLKIDTVTSAEPMPSQTLELGEHIAEPALWVKSWRHRGKFQALLDSRLLLVSAEDPFSVLQEHSEELVSAIVYARLFLHELNNPDRDSQVTDLPIVSRS</sequence>
<evidence type="ECO:0000256" key="3">
    <source>
        <dbReference type="ARBA" id="ARBA00022989"/>
    </source>
</evidence>